<dbReference type="EMBL" id="VSRR010009558">
    <property type="protein sequence ID" value="MPC50528.1"/>
    <property type="molecule type" value="Genomic_DNA"/>
</dbReference>
<dbReference type="AlphaFoldDB" id="A0A5B7G080"/>
<sequence>MLEQILPVTCVFSNQLSKHWVQFQPPPPPPPSREQDVRANNQYISITAHHLSSEWWSPWSSSSSIKRLDSDEIAGELVQALQCGLGAVEGCR</sequence>
<reference evidence="1 2" key="1">
    <citation type="submission" date="2019-05" db="EMBL/GenBank/DDBJ databases">
        <title>Another draft genome of Portunus trituberculatus and its Hox gene families provides insights of decapod evolution.</title>
        <authorList>
            <person name="Jeong J.-H."/>
            <person name="Song I."/>
            <person name="Kim S."/>
            <person name="Choi T."/>
            <person name="Kim D."/>
            <person name="Ryu S."/>
            <person name="Kim W."/>
        </authorList>
    </citation>
    <scope>NUCLEOTIDE SEQUENCE [LARGE SCALE GENOMIC DNA]</scope>
    <source>
        <tissue evidence="1">Muscle</tissue>
    </source>
</reference>
<organism evidence="1 2">
    <name type="scientific">Portunus trituberculatus</name>
    <name type="common">Swimming crab</name>
    <name type="synonym">Neptunus trituberculatus</name>
    <dbReference type="NCBI Taxonomy" id="210409"/>
    <lineage>
        <taxon>Eukaryota</taxon>
        <taxon>Metazoa</taxon>
        <taxon>Ecdysozoa</taxon>
        <taxon>Arthropoda</taxon>
        <taxon>Crustacea</taxon>
        <taxon>Multicrustacea</taxon>
        <taxon>Malacostraca</taxon>
        <taxon>Eumalacostraca</taxon>
        <taxon>Eucarida</taxon>
        <taxon>Decapoda</taxon>
        <taxon>Pleocyemata</taxon>
        <taxon>Brachyura</taxon>
        <taxon>Eubrachyura</taxon>
        <taxon>Portunoidea</taxon>
        <taxon>Portunidae</taxon>
        <taxon>Portuninae</taxon>
        <taxon>Portunus</taxon>
    </lineage>
</organism>
<protein>
    <submittedName>
        <fullName evidence="1">Uncharacterized protein</fullName>
    </submittedName>
</protein>
<name>A0A5B7G080_PORTR</name>
<proteinExistence type="predicted"/>
<keyword evidence="2" id="KW-1185">Reference proteome</keyword>
<gene>
    <name evidence="1" type="ORF">E2C01_044357</name>
</gene>
<comment type="caution">
    <text evidence="1">The sequence shown here is derived from an EMBL/GenBank/DDBJ whole genome shotgun (WGS) entry which is preliminary data.</text>
</comment>
<evidence type="ECO:0000313" key="2">
    <source>
        <dbReference type="Proteomes" id="UP000324222"/>
    </source>
</evidence>
<evidence type="ECO:0000313" key="1">
    <source>
        <dbReference type="EMBL" id="MPC50528.1"/>
    </source>
</evidence>
<accession>A0A5B7G080</accession>
<dbReference type="Proteomes" id="UP000324222">
    <property type="component" value="Unassembled WGS sequence"/>
</dbReference>